<evidence type="ECO:0000313" key="3">
    <source>
        <dbReference type="Proteomes" id="UP000637239"/>
    </source>
</evidence>
<feature type="region of interest" description="Disordered" evidence="1">
    <location>
        <begin position="60"/>
        <end position="94"/>
    </location>
</feature>
<gene>
    <name evidence="2" type="ORF">ACHE_40114S</name>
</gene>
<dbReference type="Proteomes" id="UP000637239">
    <property type="component" value="Chromosome 4"/>
</dbReference>
<sequence>MTIAERQAPKHFTLPRPLNNNRDSVLEVLHSHSRLAKCALPDINLQVITKTDDTTVFIDEPHGPEDHTGQRTPRSHEIRRPGCGARRQSLFQAR</sequence>
<dbReference type="RefSeq" id="XP_043136072.1">
    <property type="nucleotide sequence ID" value="XM_043278277.1"/>
</dbReference>
<proteinExistence type="predicted"/>
<accession>A0A7R7VMZ1</accession>
<name>A0A7R7VMZ1_ASPCH</name>
<organism evidence="2 3">
    <name type="scientific">Aspergillus chevalieri</name>
    <name type="common">Eurotium chevalieri</name>
    <dbReference type="NCBI Taxonomy" id="182096"/>
    <lineage>
        <taxon>Eukaryota</taxon>
        <taxon>Fungi</taxon>
        <taxon>Dikarya</taxon>
        <taxon>Ascomycota</taxon>
        <taxon>Pezizomycotina</taxon>
        <taxon>Eurotiomycetes</taxon>
        <taxon>Eurotiomycetidae</taxon>
        <taxon>Eurotiales</taxon>
        <taxon>Aspergillaceae</taxon>
        <taxon>Aspergillus</taxon>
        <taxon>Aspergillus subgen. Aspergillus</taxon>
    </lineage>
</organism>
<reference evidence="2" key="2">
    <citation type="submission" date="2021-02" db="EMBL/GenBank/DDBJ databases">
        <title>Aspergillus chevalieri M1 genome sequence.</title>
        <authorList>
            <person name="Kadooka C."/>
            <person name="Mori K."/>
            <person name="Futagami T."/>
        </authorList>
    </citation>
    <scope>NUCLEOTIDE SEQUENCE</scope>
    <source>
        <strain evidence="2">M1</strain>
    </source>
</reference>
<feature type="compositionally biased region" description="Basic and acidic residues" evidence="1">
    <location>
        <begin position="60"/>
        <end position="80"/>
    </location>
</feature>
<protein>
    <submittedName>
        <fullName evidence="2">Uncharacterized protein</fullName>
    </submittedName>
</protein>
<dbReference type="KEGG" id="ache:ACHE_40114S"/>
<reference evidence="2" key="1">
    <citation type="submission" date="2021-01" db="EMBL/GenBank/DDBJ databases">
        <authorList>
            <consortium name="Aspergillus chevalieri M1 genome sequencing consortium"/>
            <person name="Kazuki M."/>
            <person name="Futagami T."/>
        </authorList>
    </citation>
    <scope>NUCLEOTIDE SEQUENCE</scope>
    <source>
        <strain evidence="2">M1</strain>
    </source>
</reference>
<evidence type="ECO:0000256" key="1">
    <source>
        <dbReference type="SAM" id="MobiDB-lite"/>
    </source>
</evidence>
<keyword evidence="3" id="KW-1185">Reference proteome</keyword>
<evidence type="ECO:0000313" key="2">
    <source>
        <dbReference type="EMBL" id="BCR87550.1"/>
    </source>
</evidence>
<dbReference type="AlphaFoldDB" id="A0A7R7VMZ1"/>
<dbReference type="GeneID" id="66981909"/>
<dbReference type="EMBL" id="AP024419">
    <property type="protein sequence ID" value="BCR87550.1"/>
    <property type="molecule type" value="Genomic_DNA"/>
</dbReference>